<keyword evidence="5" id="KW-0046">Antibiotic resistance</keyword>
<dbReference type="PIRSF" id="PIRSF006648">
    <property type="entry name" value="DrrB"/>
    <property type="match status" value="1"/>
</dbReference>
<dbReference type="InterPro" id="IPR051784">
    <property type="entry name" value="Nod_factor_ABC_transporter"/>
</dbReference>
<keyword evidence="6" id="KW-0813">Transport</keyword>
<comment type="subcellular location">
    <subcellularLocation>
        <location evidence="6">Cell membrane</location>
        <topology evidence="6">Multi-pass membrane protein</topology>
    </subcellularLocation>
    <subcellularLocation>
        <location evidence="1">Membrane</location>
        <topology evidence="1">Multi-pass membrane protein</topology>
    </subcellularLocation>
</comment>
<feature type="transmembrane region" description="Helical" evidence="6">
    <location>
        <begin position="185"/>
        <end position="207"/>
    </location>
</feature>
<evidence type="ECO:0000256" key="5">
    <source>
        <dbReference type="ARBA" id="ARBA00023251"/>
    </source>
</evidence>
<evidence type="ECO:0000313" key="9">
    <source>
        <dbReference type="Proteomes" id="UP001501116"/>
    </source>
</evidence>
<feature type="transmembrane region" description="Helical" evidence="6">
    <location>
        <begin position="65"/>
        <end position="89"/>
    </location>
</feature>
<keyword evidence="9" id="KW-1185">Reference proteome</keyword>
<evidence type="ECO:0000256" key="2">
    <source>
        <dbReference type="ARBA" id="ARBA00022692"/>
    </source>
</evidence>
<dbReference type="RefSeq" id="WP_344427106.1">
    <property type="nucleotide sequence ID" value="NZ_BAAANN010000030.1"/>
</dbReference>
<keyword evidence="3 6" id="KW-1133">Transmembrane helix</keyword>
<dbReference type="Pfam" id="PF01061">
    <property type="entry name" value="ABC2_membrane"/>
    <property type="match status" value="1"/>
</dbReference>
<sequence length="271" mass="28233">MTTIAVPAGPAAAITEIRALAGRRLRHLQRAPGRLIGITMNPLVMMLAMGYLFKQAFVIPGGGDYLEYLMAGVAMQVGLASIGPTAIGVSMDLRGGLIDRFRSLPIGRGGVLLGHSIADLAASVIGLVIVMGAGLALGWRPHTDALSVLAGFGILIAFIYAMLWVGILLGMVLKTPESIDAVGSLVLVGLSFLSTALISASAMPAWIRPVVEWNPVSSVTTALRELWGNPGGTTGATFATENSGVVIAVTLAALLLVTTALSFRRYRKAEN</sequence>
<dbReference type="InterPro" id="IPR047817">
    <property type="entry name" value="ABC2_TM_bact-type"/>
</dbReference>
<protein>
    <recommendedName>
        <fullName evidence="6">Transport permease protein</fullName>
    </recommendedName>
</protein>
<dbReference type="Proteomes" id="UP001501116">
    <property type="component" value="Unassembled WGS sequence"/>
</dbReference>
<evidence type="ECO:0000256" key="4">
    <source>
        <dbReference type="ARBA" id="ARBA00023136"/>
    </source>
</evidence>
<evidence type="ECO:0000259" key="7">
    <source>
        <dbReference type="PROSITE" id="PS51012"/>
    </source>
</evidence>
<keyword evidence="4 6" id="KW-0472">Membrane</keyword>
<dbReference type="EMBL" id="BAAANN010000030">
    <property type="protein sequence ID" value="GAA1978294.1"/>
    <property type="molecule type" value="Genomic_DNA"/>
</dbReference>
<comment type="similarity">
    <text evidence="6">Belongs to the ABC-2 integral membrane protein family.</text>
</comment>
<dbReference type="PANTHER" id="PTHR43229:SF2">
    <property type="entry name" value="NODULATION PROTEIN J"/>
    <property type="match status" value="1"/>
</dbReference>
<keyword evidence="2 6" id="KW-0812">Transmembrane</keyword>
<feature type="transmembrane region" description="Helical" evidence="6">
    <location>
        <begin position="33"/>
        <end position="53"/>
    </location>
</feature>
<evidence type="ECO:0000256" key="1">
    <source>
        <dbReference type="ARBA" id="ARBA00004141"/>
    </source>
</evidence>
<accession>A0ABP5DH68</accession>
<evidence type="ECO:0000256" key="6">
    <source>
        <dbReference type="RuleBase" id="RU361157"/>
    </source>
</evidence>
<dbReference type="PANTHER" id="PTHR43229">
    <property type="entry name" value="NODULATION PROTEIN J"/>
    <property type="match status" value="1"/>
</dbReference>
<feature type="domain" description="ABC transmembrane type-2" evidence="7">
    <location>
        <begin position="33"/>
        <end position="266"/>
    </location>
</feature>
<reference evidence="9" key="1">
    <citation type="journal article" date="2019" name="Int. J. Syst. Evol. Microbiol.">
        <title>The Global Catalogue of Microorganisms (GCM) 10K type strain sequencing project: providing services to taxonomists for standard genome sequencing and annotation.</title>
        <authorList>
            <consortium name="The Broad Institute Genomics Platform"/>
            <consortium name="The Broad Institute Genome Sequencing Center for Infectious Disease"/>
            <person name="Wu L."/>
            <person name="Ma J."/>
        </authorList>
    </citation>
    <scope>NUCLEOTIDE SEQUENCE [LARGE SCALE GENOMIC DNA]</scope>
    <source>
        <strain evidence="9">JCM 14545</strain>
    </source>
</reference>
<feature type="transmembrane region" description="Helical" evidence="6">
    <location>
        <begin position="244"/>
        <end position="263"/>
    </location>
</feature>
<dbReference type="InterPro" id="IPR013525">
    <property type="entry name" value="ABC2_TM"/>
</dbReference>
<feature type="transmembrane region" description="Helical" evidence="6">
    <location>
        <begin position="110"/>
        <end position="139"/>
    </location>
</feature>
<feature type="transmembrane region" description="Helical" evidence="6">
    <location>
        <begin position="145"/>
        <end position="173"/>
    </location>
</feature>
<proteinExistence type="inferred from homology"/>
<comment type="caution">
    <text evidence="8">The sequence shown here is derived from an EMBL/GenBank/DDBJ whole genome shotgun (WGS) entry which is preliminary data.</text>
</comment>
<organism evidence="8 9">
    <name type="scientific">Amycolatopsis minnesotensis</name>
    <dbReference type="NCBI Taxonomy" id="337894"/>
    <lineage>
        <taxon>Bacteria</taxon>
        <taxon>Bacillati</taxon>
        <taxon>Actinomycetota</taxon>
        <taxon>Actinomycetes</taxon>
        <taxon>Pseudonocardiales</taxon>
        <taxon>Pseudonocardiaceae</taxon>
        <taxon>Amycolatopsis</taxon>
    </lineage>
</organism>
<name>A0ABP5DH68_9PSEU</name>
<dbReference type="PROSITE" id="PS51012">
    <property type="entry name" value="ABC_TM2"/>
    <property type="match status" value="1"/>
</dbReference>
<keyword evidence="6" id="KW-1003">Cell membrane</keyword>
<gene>
    <name evidence="8" type="ORF">GCM10009754_62810</name>
</gene>
<evidence type="ECO:0000256" key="3">
    <source>
        <dbReference type="ARBA" id="ARBA00022989"/>
    </source>
</evidence>
<evidence type="ECO:0000313" key="8">
    <source>
        <dbReference type="EMBL" id="GAA1978294.1"/>
    </source>
</evidence>
<dbReference type="InterPro" id="IPR000412">
    <property type="entry name" value="ABC_2_transport"/>
</dbReference>